<gene>
    <name evidence="3" type="ORF">CYCCA115_LOCUS17896</name>
</gene>
<feature type="region of interest" description="Disordered" evidence="1">
    <location>
        <begin position="100"/>
        <end position="142"/>
    </location>
</feature>
<comment type="caution">
    <text evidence="3">The sequence shown here is derived from an EMBL/GenBank/DDBJ whole genome shotgun (WGS) entry which is preliminary data.</text>
</comment>
<keyword evidence="2" id="KW-0472">Membrane</keyword>
<sequence>MTIRSSSSSSWNPYAEQSSDKDDDESAKKNKKAPQHNQTTSSNYTGVRIDMAGQLLSGMMMNNNNSSNYDYNDIIGSGEEPMDSVELGMKEQEEQHRWRNDNNNNAKDDDFPIPPPPLTTSPRQQNHKETNTSTTTTDEEEGRNYAQAMELSVPPRTLNVERTNKELRLENLRCWKYQGRMVIVCAVIMIIFIFLSFYTREGHNELAWD</sequence>
<feature type="region of interest" description="Disordered" evidence="1">
    <location>
        <begin position="1"/>
        <end position="46"/>
    </location>
</feature>
<feature type="compositionally biased region" description="Basic and acidic residues" evidence="1">
    <location>
        <begin position="100"/>
        <end position="110"/>
    </location>
</feature>
<feature type="compositionally biased region" description="Polar residues" evidence="1">
    <location>
        <begin position="1"/>
        <end position="17"/>
    </location>
</feature>
<dbReference type="AlphaFoldDB" id="A0AAD2G2L4"/>
<keyword evidence="4" id="KW-1185">Reference proteome</keyword>
<name>A0AAD2G2L4_9STRA</name>
<protein>
    <submittedName>
        <fullName evidence="3">Uncharacterized protein</fullName>
    </submittedName>
</protein>
<dbReference type="Proteomes" id="UP001295423">
    <property type="component" value="Unassembled WGS sequence"/>
</dbReference>
<dbReference type="EMBL" id="CAKOGP040002003">
    <property type="protein sequence ID" value="CAJ1959475.1"/>
    <property type="molecule type" value="Genomic_DNA"/>
</dbReference>
<reference evidence="3" key="1">
    <citation type="submission" date="2023-08" db="EMBL/GenBank/DDBJ databases">
        <authorList>
            <person name="Audoor S."/>
            <person name="Bilcke G."/>
        </authorList>
    </citation>
    <scope>NUCLEOTIDE SEQUENCE</scope>
</reference>
<keyword evidence="2" id="KW-1133">Transmembrane helix</keyword>
<accession>A0AAD2G2L4</accession>
<evidence type="ECO:0000256" key="2">
    <source>
        <dbReference type="SAM" id="Phobius"/>
    </source>
</evidence>
<evidence type="ECO:0000256" key="1">
    <source>
        <dbReference type="SAM" id="MobiDB-lite"/>
    </source>
</evidence>
<keyword evidence="2" id="KW-0812">Transmembrane</keyword>
<feature type="transmembrane region" description="Helical" evidence="2">
    <location>
        <begin position="181"/>
        <end position="199"/>
    </location>
</feature>
<organism evidence="3 4">
    <name type="scientific">Cylindrotheca closterium</name>
    <dbReference type="NCBI Taxonomy" id="2856"/>
    <lineage>
        <taxon>Eukaryota</taxon>
        <taxon>Sar</taxon>
        <taxon>Stramenopiles</taxon>
        <taxon>Ochrophyta</taxon>
        <taxon>Bacillariophyta</taxon>
        <taxon>Bacillariophyceae</taxon>
        <taxon>Bacillariophycidae</taxon>
        <taxon>Bacillariales</taxon>
        <taxon>Bacillariaceae</taxon>
        <taxon>Cylindrotheca</taxon>
    </lineage>
</organism>
<feature type="compositionally biased region" description="Polar residues" evidence="1">
    <location>
        <begin position="35"/>
        <end position="45"/>
    </location>
</feature>
<proteinExistence type="predicted"/>
<evidence type="ECO:0000313" key="4">
    <source>
        <dbReference type="Proteomes" id="UP001295423"/>
    </source>
</evidence>
<evidence type="ECO:0000313" key="3">
    <source>
        <dbReference type="EMBL" id="CAJ1959475.1"/>
    </source>
</evidence>